<organism evidence="2 3">
    <name type="scientific">Punica granatum</name>
    <name type="common">Pomegranate</name>
    <dbReference type="NCBI Taxonomy" id="22663"/>
    <lineage>
        <taxon>Eukaryota</taxon>
        <taxon>Viridiplantae</taxon>
        <taxon>Streptophyta</taxon>
        <taxon>Embryophyta</taxon>
        <taxon>Tracheophyta</taxon>
        <taxon>Spermatophyta</taxon>
        <taxon>Magnoliopsida</taxon>
        <taxon>eudicotyledons</taxon>
        <taxon>Gunneridae</taxon>
        <taxon>Pentapetalae</taxon>
        <taxon>rosids</taxon>
        <taxon>malvids</taxon>
        <taxon>Myrtales</taxon>
        <taxon>Lythraceae</taxon>
        <taxon>Punica</taxon>
    </lineage>
</organism>
<accession>A0A2I0IIP9</accession>
<feature type="compositionally biased region" description="Basic and acidic residues" evidence="1">
    <location>
        <begin position="61"/>
        <end position="75"/>
    </location>
</feature>
<keyword evidence="3" id="KW-1185">Reference proteome</keyword>
<name>A0A2I0IIP9_PUNGR</name>
<dbReference type="AlphaFoldDB" id="A0A2I0IIP9"/>
<comment type="caution">
    <text evidence="2">The sequence shown here is derived from an EMBL/GenBank/DDBJ whole genome shotgun (WGS) entry which is preliminary data.</text>
</comment>
<feature type="region of interest" description="Disordered" evidence="1">
    <location>
        <begin position="61"/>
        <end position="95"/>
    </location>
</feature>
<reference evidence="2 3" key="1">
    <citation type="submission" date="2017-11" db="EMBL/GenBank/DDBJ databases">
        <title>De-novo sequencing of pomegranate (Punica granatum L.) genome.</title>
        <authorList>
            <person name="Akparov Z."/>
            <person name="Amiraslanov A."/>
            <person name="Hajiyeva S."/>
            <person name="Abbasov M."/>
            <person name="Kaur K."/>
            <person name="Hamwieh A."/>
            <person name="Solovyev V."/>
            <person name="Salamov A."/>
            <person name="Braich B."/>
            <person name="Kosarev P."/>
            <person name="Mahmoud A."/>
            <person name="Hajiyev E."/>
            <person name="Babayeva S."/>
            <person name="Izzatullayeva V."/>
            <person name="Mammadov A."/>
            <person name="Mammadov A."/>
            <person name="Sharifova S."/>
            <person name="Ojaghi J."/>
            <person name="Eynullazada K."/>
            <person name="Bayramov B."/>
            <person name="Abdulazimova A."/>
            <person name="Shahmuradov I."/>
        </authorList>
    </citation>
    <scope>NUCLEOTIDE SEQUENCE [LARGE SCALE GENOMIC DNA]</scope>
    <source>
        <strain evidence="3">cv. AG2017</strain>
        <tissue evidence="2">Leaf</tissue>
    </source>
</reference>
<sequence>MASIGCLIGGWQLNRVKSRNKEQEDSLFGDGEAVVDELLHLHHDQEKLPLCPAQGKWIRARSEEEGSLTGDERESSGVLIPGEFKGRGGDDEMPTMKIETEGLNIICRKATAILDVRQVGYSSRWGLESHVA</sequence>
<proteinExistence type="predicted"/>
<evidence type="ECO:0000313" key="3">
    <source>
        <dbReference type="Proteomes" id="UP000233551"/>
    </source>
</evidence>
<evidence type="ECO:0000256" key="1">
    <source>
        <dbReference type="SAM" id="MobiDB-lite"/>
    </source>
</evidence>
<dbReference type="Proteomes" id="UP000233551">
    <property type="component" value="Unassembled WGS sequence"/>
</dbReference>
<gene>
    <name evidence="2" type="ORF">CRG98_035715</name>
</gene>
<evidence type="ECO:0000313" key="2">
    <source>
        <dbReference type="EMBL" id="PKI43881.1"/>
    </source>
</evidence>
<dbReference type="EMBL" id="PGOL01002963">
    <property type="protein sequence ID" value="PKI43881.1"/>
    <property type="molecule type" value="Genomic_DNA"/>
</dbReference>
<protein>
    <submittedName>
        <fullName evidence="2">Uncharacterized protein</fullName>
    </submittedName>
</protein>